<dbReference type="InterPro" id="IPR001206">
    <property type="entry name" value="Diacylglycerol_kinase_cat_dom"/>
</dbReference>
<gene>
    <name evidence="6" type="ORF">NMS_2134</name>
</gene>
<keyword evidence="4" id="KW-0067">ATP-binding</keyword>
<dbReference type="GO" id="GO:0005886">
    <property type="term" value="C:plasma membrane"/>
    <property type="evidence" value="ECO:0007669"/>
    <property type="project" value="TreeGrafter"/>
</dbReference>
<dbReference type="PROSITE" id="PS50146">
    <property type="entry name" value="DAGK"/>
    <property type="match status" value="1"/>
</dbReference>
<keyword evidence="1" id="KW-0808">Transferase</keyword>
<organism evidence="6 7">
    <name type="scientific">Nonlabens marinus S1-08</name>
    <dbReference type="NCBI Taxonomy" id="1454201"/>
    <lineage>
        <taxon>Bacteria</taxon>
        <taxon>Pseudomonadati</taxon>
        <taxon>Bacteroidota</taxon>
        <taxon>Flavobacteriia</taxon>
        <taxon>Flavobacteriales</taxon>
        <taxon>Flavobacteriaceae</taxon>
        <taxon>Nonlabens</taxon>
    </lineage>
</organism>
<dbReference type="InterPro" id="IPR045540">
    <property type="entry name" value="YegS/DAGK_C"/>
</dbReference>
<dbReference type="GO" id="GO:0005524">
    <property type="term" value="F:ATP binding"/>
    <property type="evidence" value="ECO:0007669"/>
    <property type="project" value="UniProtKB-KW"/>
</dbReference>
<evidence type="ECO:0000256" key="2">
    <source>
        <dbReference type="ARBA" id="ARBA00022741"/>
    </source>
</evidence>
<evidence type="ECO:0000256" key="3">
    <source>
        <dbReference type="ARBA" id="ARBA00022777"/>
    </source>
</evidence>
<dbReference type="EMBL" id="AP014548">
    <property type="protein sequence ID" value="BAO56143.1"/>
    <property type="molecule type" value="Genomic_DNA"/>
</dbReference>
<dbReference type="RefSeq" id="WP_041496615.1">
    <property type="nucleotide sequence ID" value="NZ_AP014548.1"/>
</dbReference>
<dbReference type="Pfam" id="PF00781">
    <property type="entry name" value="DAGK_cat"/>
    <property type="match status" value="1"/>
</dbReference>
<dbReference type="InterPro" id="IPR050187">
    <property type="entry name" value="Lipid_Phosphate_FormReg"/>
</dbReference>
<dbReference type="PANTHER" id="PTHR12358">
    <property type="entry name" value="SPHINGOSINE KINASE"/>
    <property type="match status" value="1"/>
</dbReference>
<dbReference type="InterPro" id="IPR017438">
    <property type="entry name" value="ATP-NAD_kinase_N"/>
</dbReference>
<keyword evidence="3" id="KW-0418">Kinase</keyword>
<protein>
    <submittedName>
        <fullName evidence="6">Transcription regulator</fullName>
    </submittedName>
</protein>
<evidence type="ECO:0000259" key="5">
    <source>
        <dbReference type="PROSITE" id="PS50146"/>
    </source>
</evidence>
<dbReference type="Gene3D" id="3.40.50.10330">
    <property type="entry name" value="Probable inorganic polyphosphate/atp-NAD kinase, domain 1"/>
    <property type="match status" value="1"/>
</dbReference>
<dbReference type="AlphaFoldDB" id="W8VWA1"/>
<dbReference type="STRING" id="1454201.NMS_2134"/>
<dbReference type="SMART" id="SM00046">
    <property type="entry name" value="DAGKc"/>
    <property type="match status" value="1"/>
</dbReference>
<reference evidence="6 7" key="1">
    <citation type="journal article" date="2014" name="Proc. Natl. Acad. Sci. U.S.A.">
        <title>Functional characterization of flavobacteria rhodopsins reveals a unique class of light-driven chloride pump in bacteria.</title>
        <authorList>
            <person name="Yoshizawa S."/>
            <person name="Kumagai Y."/>
            <person name="Kim H."/>
            <person name="Ogura Y."/>
            <person name="Hayashi T."/>
            <person name="Iwasaki W."/>
            <person name="DeLong E.F."/>
            <person name="Kogure K."/>
        </authorList>
    </citation>
    <scope>NUCLEOTIDE SEQUENCE [LARGE SCALE GENOMIC DNA]</scope>
    <source>
        <strain evidence="6 7">S1-08</strain>
    </source>
</reference>
<keyword evidence="2" id="KW-0547">Nucleotide-binding</keyword>
<sequence length="303" mass="33216">MSKKLSKDKILIVVNPVSGGIDKTQYLNKAKTRYQSSYALEVYHTTGKDDDTAIKKLLKESKISRIVVMGGDGTVKLVVPLVDNQTIIGVVPLGSSNGLATDLDLPTDIEEAIAVAINTNTRYIDTLKINDHLGLHISDMGLNAELIKNYSETNIRGHFGYAMNVLPTLFKSDMPMNFTVRANEQVKEFNAVMVAFANSKKFGTGVTINPDGVVDDGFFEILIFKNLDTINVLKTIMGKIDLDSEFVEVIKTKEAQVSSERGVSLQIDGEFCDYVQKVSISILPKNICIAVPKTSSDKQSSIC</sequence>
<dbReference type="KEGG" id="nmf:NMS_2134"/>
<dbReference type="OrthoDB" id="9786026at2"/>
<evidence type="ECO:0000256" key="1">
    <source>
        <dbReference type="ARBA" id="ARBA00022679"/>
    </source>
</evidence>
<dbReference type="Pfam" id="PF19279">
    <property type="entry name" value="YegS_C"/>
    <property type="match status" value="1"/>
</dbReference>
<dbReference type="PANTHER" id="PTHR12358:SF106">
    <property type="entry name" value="LIPID KINASE YEGS"/>
    <property type="match status" value="1"/>
</dbReference>
<dbReference type="InterPro" id="IPR016064">
    <property type="entry name" value="NAD/diacylglycerol_kinase_sf"/>
</dbReference>
<dbReference type="Gene3D" id="2.60.200.40">
    <property type="match status" value="1"/>
</dbReference>
<evidence type="ECO:0000313" key="6">
    <source>
        <dbReference type="EMBL" id="BAO56143.1"/>
    </source>
</evidence>
<keyword evidence="7" id="KW-1185">Reference proteome</keyword>
<dbReference type="HOGENOM" id="CLU_045532_1_2_10"/>
<proteinExistence type="predicted"/>
<feature type="domain" description="DAGKc" evidence="5">
    <location>
        <begin position="5"/>
        <end position="133"/>
    </location>
</feature>
<dbReference type="GO" id="GO:0016301">
    <property type="term" value="F:kinase activity"/>
    <property type="evidence" value="ECO:0007669"/>
    <property type="project" value="UniProtKB-KW"/>
</dbReference>
<accession>W8VWA1</accession>
<name>W8VWA1_9FLAO</name>
<evidence type="ECO:0000256" key="4">
    <source>
        <dbReference type="ARBA" id="ARBA00022840"/>
    </source>
</evidence>
<dbReference type="SUPFAM" id="SSF111331">
    <property type="entry name" value="NAD kinase/diacylglycerol kinase-like"/>
    <property type="match status" value="1"/>
</dbReference>
<dbReference type="Proteomes" id="UP000031760">
    <property type="component" value="Chromosome"/>
</dbReference>
<evidence type="ECO:0000313" key="7">
    <source>
        <dbReference type="Proteomes" id="UP000031760"/>
    </source>
</evidence>